<evidence type="ECO:0000256" key="3">
    <source>
        <dbReference type="ARBA" id="ARBA00022722"/>
    </source>
</evidence>
<feature type="compositionally biased region" description="Basic and acidic residues" evidence="7">
    <location>
        <begin position="214"/>
        <end position="243"/>
    </location>
</feature>
<dbReference type="EMBL" id="BQNB010013722">
    <property type="protein sequence ID" value="GJT19503.1"/>
    <property type="molecule type" value="Genomic_DNA"/>
</dbReference>
<keyword evidence="6 10" id="KW-0695">RNA-directed DNA polymerase</keyword>
<dbReference type="InterPro" id="IPR000477">
    <property type="entry name" value="RT_dom"/>
</dbReference>
<comment type="caution">
    <text evidence="10">The sequence shown here is derived from an EMBL/GenBank/DDBJ whole genome shotgun (WGS) entry which is preliminary data.</text>
</comment>
<dbReference type="InterPro" id="IPR043128">
    <property type="entry name" value="Rev_trsase/Diguanyl_cyclase"/>
</dbReference>
<accession>A0ABQ5C0P2</accession>
<evidence type="ECO:0000256" key="1">
    <source>
        <dbReference type="ARBA" id="ARBA00022679"/>
    </source>
</evidence>
<keyword evidence="3" id="KW-0540">Nuclease</keyword>
<feature type="domain" description="Reverse transcriptase RNase H-like" evidence="9">
    <location>
        <begin position="394"/>
        <end position="437"/>
    </location>
</feature>
<dbReference type="GO" id="GO:0003964">
    <property type="term" value="F:RNA-directed DNA polymerase activity"/>
    <property type="evidence" value="ECO:0007669"/>
    <property type="project" value="UniProtKB-KW"/>
</dbReference>
<dbReference type="Pfam" id="PF00078">
    <property type="entry name" value="RVT_1"/>
    <property type="match status" value="1"/>
</dbReference>
<dbReference type="PANTHER" id="PTHR24559:SF450">
    <property type="entry name" value="RNA-DIRECTED DNA POLYMERASE HOMOLOG"/>
    <property type="match status" value="1"/>
</dbReference>
<evidence type="ECO:0000256" key="2">
    <source>
        <dbReference type="ARBA" id="ARBA00022695"/>
    </source>
</evidence>
<evidence type="ECO:0000259" key="8">
    <source>
        <dbReference type="Pfam" id="PF00078"/>
    </source>
</evidence>
<keyword evidence="5" id="KW-0378">Hydrolase</keyword>
<gene>
    <name evidence="10" type="ORF">Tco_0878209</name>
</gene>
<sequence length="437" mass="51320">MPIQTRSSFNNDDESLRTTITTLMKEEMEKLREEIRNTTVTEKIGGMGQKQQAKPQRGFNNMQFSTFTKIEFPKFGGDDVRGMVVQIVCEDHRENVGWPVYRQEILQRFGLAYDDQLVEIKKIKHVKSVQDYIDEYDKLLCRVELSEEQMISFFMARLTPILPTPRFTQSNSPYPNSPKPMQLPAPNATWRNRSYNLYYAPVYEQLTQKEYEEKRVMRNSGERVREDRTEGGREGEGDEDRGRHSQSSFSFPIIMVKKKDGRWRMCIDYRQLNKHTIKDKFPIPIEELIDELFGSTVLLKLDIRSGYHQIRMFPDDVAKALMNQFFQKLLEERLHWMFLVISKCTVPIWEKHKGKNGPEWSSYRPLLRRIEMQQWQDPRTIKAIDGFSLGLTRDGIGAILQQQGHPIAYLSKTLSPKQQVLSTYEKEFLAILQALEK</sequence>
<evidence type="ECO:0000256" key="4">
    <source>
        <dbReference type="ARBA" id="ARBA00022759"/>
    </source>
</evidence>
<evidence type="ECO:0000313" key="10">
    <source>
        <dbReference type="EMBL" id="GJT19503.1"/>
    </source>
</evidence>
<evidence type="ECO:0000256" key="7">
    <source>
        <dbReference type="SAM" id="MobiDB-lite"/>
    </source>
</evidence>
<feature type="region of interest" description="Disordered" evidence="7">
    <location>
        <begin position="214"/>
        <end position="246"/>
    </location>
</feature>
<reference evidence="10" key="2">
    <citation type="submission" date="2022-01" db="EMBL/GenBank/DDBJ databases">
        <authorList>
            <person name="Yamashiro T."/>
            <person name="Shiraishi A."/>
            <person name="Satake H."/>
            <person name="Nakayama K."/>
        </authorList>
    </citation>
    <scope>NUCLEOTIDE SEQUENCE</scope>
</reference>
<organism evidence="10 11">
    <name type="scientific">Tanacetum coccineum</name>
    <dbReference type="NCBI Taxonomy" id="301880"/>
    <lineage>
        <taxon>Eukaryota</taxon>
        <taxon>Viridiplantae</taxon>
        <taxon>Streptophyta</taxon>
        <taxon>Embryophyta</taxon>
        <taxon>Tracheophyta</taxon>
        <taxon>Spermatophyta</taxon>
        <taxon>Magnoliopsida</taxon>
        <taxon>eudicotyledons</taxon>
        <taxon>Gunneridae</taxon>
        <taxon>Pentapetalae</taxon>
        <taxon>asterids</taxon>
        <taxon>campanulids</taxon>
        <taxon>Asterales</taxon>
        <taxon>Asteraceae</taxon>
        <taxon>Asteroideae</taxon>
        <taxon>Anthemideae</taxon>
        <taxon>Anthemidinae</taxon>
        <taxon>Tanacetum</taxon>
    </lineage>
</organism>
<dbReference type="InterPro" id="IPR041373">
    <property type="entry name" value="RT_RNaseH"/>
</dbReference>
<dbReference type="InterPro" id="IPR053134">
    <property type="entry name" value="RNA-dir_DNA_polymerase"/>
</dbReference>
<proteinExistence type="predicted"/>
<evidence type="ECO:0000313" key="11">
    <source>
        <dbReference type="Proteomes" id="UP001151760"/>
    </source>
</evidence>
<keyword evidence="2" id="KW-0548">Nucleotidyltransferase</keyword>
<evidence type="ECO:0000256" key="6">
    <source>
        <dbReference type="ARBA" id="ARBA00022918"/>
    </source>
</evidence>
<dbReference type="SUPFAM" id="SSF56672">
    <property type="entry name" value="DNA/RNA polymerases"/>
    <property type="match status" value="1"/>
</dbReference>
<dbReference type="CDD" id="cd01647">
    <property type="entry name" value="RT_LTR"/>
    <property type="match status" value="1"/>
</dbReference>
<name>A0ABQ5C0P2_9ASTR</name>
<keyword evidence="11" id="KW-1185">Reference proteome</keyword>
<dbReference type="Gene3D" id="3.30.70.270">
    <property type="match status" value="1"/>
</dbReference>
<dbReference type="InterPro" id="IPR043502">
    <property type="entry name" value="DNA/RNA_pol_sf"/>
</dbReference>
<dbReference type="Pfam" id="PF17917">
    <property type="entry name" value="RT_RNaseH"/>
    <property type="match status" value="1"/>
</dbReference>
<dbReference type="Gene3D" id="3.10.10.10">
    <property type="entry name" value="HIV Type 1 Reverse Transcriptase, subunit A, domain 1"/>
    <property type="match status" value="1"/>
</dbReference>
<dbReference type="Proteomes" id="UP001151760">
    <property type="component" value="Unassembled WGS sequence"/>
</dbReference>
<reference evidence="10" key="1">
    <citation type="journal article" date="2022" name="Int. J. Mol. Sci.">
        <title>Draft Genome of Tanacetum Coccineum: Genomic Comparison of Closely Related Tanacetum-Family Plants.</title>
        <authorList>
            <person name="Yamashiro T."/>
            <person name="Shiraishi A."/>
            <person name="Nakayama K."/>
            <person name="Satake H."/>
        </authorList>
    </citation>
    <scope>NUCLEOTIDE SEQUENCE</scope>
</reference>
<evidence type="ECO:0000259" key="9">
    <source>
        <dbReference type="Pfam" id="PF17917"/>
    </source>
</evidence>
<evidence type="ECO:0000256" key="5">
    <source>
        <dbReference type="ARBA" id="ARBA00022801"/>
    </source>
</evidence>
<keyword evidence="4" id="KW-0255">Endonuclease</keyword>
<protein>
    <submittedName>
        <fullName evidence="10">Reverse transcriptase</fullName>
    </submittedName>
</protein>
<feature type="domain" description="Reverse transcriptase" evidence="8">
    <location>
        <begin position="256"/>
        <end position="320"/>
    </location>
</feature>
<dbReference type="PANTHER" id="PTHR24559">
    <property type="entry name" value="TRANSPOSON TY3-I GAG-POL POLYPROTEIN"/>
    <property type="match status" value="1"/>
</dbReference>
<keyword evidence="1" id="KW-0808">Transferase</keyword>